<dbReference type="CDD" id="cd12107">
    <property type="entry name" value="Hemerythrin"/>
    <property type="match status" value="1"/>
</dbReference>
<dbReference type="AlphaFoldDB" id="A0A1V8MAI9"/>
<dbReference type="GO" id="GO:0046872">
    <property type="term" value="F:metal ion binding"/>
    <property type="evidence" value="ECO:0007669"/>
    <property type="project" value="UniProtKB-KW"/>
</dbReference>
<dbReference type="RefSeq" id="WP_080523209.1">
    <property type="nucleotide sequence ID" value="NZ_LPUF01000001.1"/>
</dbReference>
<protein>
    <recommendedName>
        <fullName evidence="4">Hemerythrin-like domain-containing protein</fullName>
    </recommendedName>
</protein>
<dbReference type="SUPFAM" id="SSF47188">
    <property type="entry name" value="Hemerythrin-like"/>
    <property type="match status" value="1"/>
</dbReference>
<dbReference type="EMBL" id="LPUF01000001">
    <property type="protein sequence ID" value="OQK18611.1"/>
    <property type="molecule type" value="Genomic_DNA"/>
</dbReference>
<proteinExistence type="inferred from homology"/>
<feature type="domain" description="Hemerythrin-like" evidence="4">
    <location>
        <begin position="13"/>
        <end position="88"/>
    </location>
</feature>
<sequence length="94" mass="11196">MNTDKKSKLIVLGYEAIDNDHEEFIKLIAQLEVSTNNEYPASFQQLFVHTVQHFEHENQLMDEYSFPATAEHKGEHMRVLSEFKEFKKRTYFAR</sequence>
<dbReference type="STRING" id="1420851.AU255_12595"/>
<keyword evidence="2" id="KW-0479">Metal-binding</keyword>
<evidence type="ECO:0000256" key="3">
    <source>
        <dbReference type="ARBA" id="ARBA00023004"/>
    </source>
</evidence>
<keyword evidence="3" id="KW-0408">Iron</keyword>
<evidence type="ECO:0000259" key="4">
    <source>
        <dbReference type="Pfam" id="PF01814"/>
    </source>
</evidence>
<dbReference type="Proteomes" id="UP000191980">
    <property type="component" value="Unassembled WGS sequence"/>
</dbReference>
<evidence type="ECO:0000313" key="5">
    <source>
        <dbReference type="EMBL" id="OQK18611.1"/>
    </source>
</evidence>
<dbReference type="OrthoDB" id="5296936at2"/>
<comment type="caution">
    <text evidence="5">The sequence shown here is derived from an EMBL/GenBank/DDBJ whole genome shotgun (WGS) entry which is preliminary data.</text>
</comment>
<dbReference type="InterPro" id="IPR012312">
    <property type="entry name" value="Hemerythrin-like"/>
</dbReference>
<dbReference type="InterPro" id="IPR016131">
    <property type="entry name" value="Haemerythrin_Fe_BS"/>
</dbReference>
<reference evidence="5 6" key="1">
    <citation type="submission" date="2015-12" db="EMBL/GenBank/DDBJ databases">
        <authorList>
            <person name="Shamseldin A."/>
            <person name="Moawad H."/>
            <person name="Abd El-Rahim W.M."/>
            <person name="Sadowsky M.J."/>
        </authorList>
    </citation>
    <scope>NUCLEOTIDE SEQUENCE [LARGE SCALE GENOMIC DNA]</scope>
    <source>
        <strain evidence="5 6">WF1</strain>
    </source>
</reference>
<comment type="similarity">
    <text evidence="1">Belongs to the hemerythrin family.</text>
</comment>
<gene>
    <name evidence="5" type="ORF">AU255_12595</name>
</gene>
<dbReference type="NCBIfam" id="TIGR02481">
    <property type="entry name" value="hemeryth_dom"/>
    <property type="match status" value="1"/>
</dbReference>
<dbReference type="InterPro" id="IPR035938">
    <property type="entry name" value="Hemerythrin-like_sf"/>
</dbReference>
<keyword evidence="6" id="KW-1185">Reference proteome</keyword>
<evidence type="ECO:0000256" key="2">
    <source>
        <dbReference type="ARBA" id="ARBA00022723"/>
    </source>
</evidence>
<dbReference type="Gene3D" id="1.20.120.50">
    <property type="entry name" value="Hemerythrin-like"/>
    <property type="match status" value="1"/>
</dbReference>
<dbReference type="InterPro" id="IPR012827">
    <property type="entry name" value="Hemerythrin_metal-bd"/>
</dbReference>
<accession>A0A1V8MAI9</accession>
<evidence type="ECO:0000313" key="6">
    <source>
        <dbReference type="Proteomes" id="UP000191980"/>
    </source>
</evidence>
<organism evidence="5 6">
    <name type="scientific">Methyloprofundus sedimenti</name>
    <dbReference type="NCBI Taxonomy" id="1420851"/>
    <lineage>
        <taxon>Bacteria</taxon>
        <taxon>Pseudomonadati</taxon>
        <taxon>Pseudomonadota</taxon>
        <taxon>Gammaproteobacteria</taxon>
        <taxon>Methylococcales</taxon>
        <taxon>Methylococcaceae</taxon>
        <taxon>Methyloprofundus</taxon>
    </lineage>
</organism>
<dbReference type="Pfam" id="PF01814">
    <property type="entry name" value="Hemerythrin"/>
    <property type="match status" value="1"/>
</dbReference>
<name>A0A1V8MAI9_9GAMM</name>
<evidence type="ECO:0000256" key="1">
    <source>
        <dbReference type="ARBA" id="ARBA00010587"/>
    </source>
</evidence>
<dbReference type="PROSITE" id="PS00550">
    <property type="entry name" value="HEMERYTHRINS"/>
    <property type="match status" value="1"/>
</dbReference>